<dbReference type="Gene3D" id="3.30.420.40">
    <property type="match status" value="2"/>
</dbReference>
<dbReference type="SMART" id="SM00268">
    <property type="entry name" value="ACTIN"/>
    <property type="match status" value="1"/>
</dbReference>
<dbReference type="Pfam" id="PF00022">
    <property type="entry name" value="Actin"/>
    <property type="match status" value="2"/>
</dbReference>
<proteinExistence type="inferred from homology"/>
<dbReference type="PANTHER" id="PTHR11937">
    <property type="entry name" value="ACTIN"/>
    <property type="match status" value="1"/>
</dbReference>
<name>A0A1J4K3K2_9EUKA</name>
<sequence>MDDSIPTLLFDIGSSAIRAGLLTDKEPRFIIPTAFPEGDNEFPIDREIPASSKVSFVVHNGEVSNKDRFNFIVASIFSSIFPDDQDDSESLRVIMTNQPLSSNNYLSFMTETAFELLSAESLLMKPPALFTLSSFSSPTGMCVDVGHNNTHIITVQDGYVVSNSVTRSFAAGSALDLFTQRFQFGYNTIDTWEQYQKATNLKHKYAHSTLSLENDLAEEEDDLVIYGATCGEMLFNPPMFEAAFPENEEDYFHDPFSETISTLMEMDPIHVLIANAIEKCDTTNRGAIWNNIILTGGTSMMPGFADRLRAGLKKRAPPTITPKLKIPEDPILSAYHGMIACCQFYADAEPWVQADDYNADPRKVISMFKSYGITK</sequence>
<dbReference type="CDD" id="cd10169">
    <property type="entry name" value="ASKHA_NBD_actin-like"/>
    <property type="match status" value="1"/>
</dbReference>
<evidence type="ECO:0000313" key="2">
    <source>
        <dbReference type="EMBL" id="OHT04069.1"/>
    </source>
</evidence>
<dbReference type="OrthoDB" id="5132116at2759"/>
<keyword evidence="3" id="KW-1185">Reference proteome</keyword>
<dbReference type="Proteomes" id="UP000179807">
    <property type="component" value="Unassembled WGS sequence"/>
</dbReference>
<dbReference type="EMBL" id="MLAK01000805">
    <property type="protein sequence ID" value="OHT04069.1"/>
    <property type="molecule type" value="Genomic_DNA"/>
</dbReference>
<dbReference type="AlphaFoldDB" id="A0A1J4K3K2"/>
<dbReference type="GeneID" id="94840876"/>
<protein>
    <submittedName>
        <fullName evidence="2">Actin family protein</fullName>
    </submittedName>
</protein>
<dbReference type="SUPFAM" id="SSF53067">
    <property type="entry name" value="Actin-like ATPase domain"/>
    <property type="match status" value="2"/>
</dbReference>
<comment type="similarity">
    <text evidence="1">Belongs to the actin family.</text>
</comment>
<dbReference type="RefSeq" id="XP_068357205.1">
    <property type="nucleotide sequence ID" value="XM_068506172.1"/>
</dbReference>
<reference evidence="2" key="1">
    <citation type="submission" date="2016-10" db="EMBL/GenBank/DDBJ databases">
        <authorList>
            <person name="Benchimol M."/>
            <person name="Almeida L.G."/>
            <person name="Vasconcelos A.T."/>
            <person name="Perreira-Neves A."/>
            <person name="Rosa I.A."/>
            <person name="Tasca T."/>
            <person name="Bogo M.R."/>
            <person name="de Souza W."/>
        </authorList>
    </citation>
    <scope>NUCLEOTIDE SEQUENCE [LARGE SCALE GENOMIC DNA]</scope>
    <source>
        <strain evidence="2">K</strain>
    </source>
</reference>
<evidence type="ECO:0000256" key="1">
    <source>
        <dbReference type="RuleBase" id="RU000487"/>
    </source>
</evidence>
<dbReference type="InterPro" id="IPR043129">
    <property type="entry name" value="ATPase_NBD"/>
</dbReference>
<dbReference type="Gene3D" id="3.90.640.10">
    <property type="entry name" value="Actin, Chain A, domain 4"/>
    <property type="match status" value="1"/>
</dbReference>
<evidence type="ECO:0000313" key="3">
    <source>
        <dbReference type="Proteomes" id="UP000179807"/>
    </source>
</evidence>
<gene>
    <name evidence="2" type="ORF">TRFO_28422</name>
</gene>
<dbReference type="VEuPathDB" id="TrichDB:TRFO_28422"/>
<comment type="caution">
    <text evidence="2">The sequence shown here is derived from an EMBL/GenBank/DDBJ whole genome shotgun (WGS) entry which is preliminary data.</text>
</comment>
<accession>A0A1J4K3K2</accession>
<organism evidence="2 3">
    <name type="scientific">Tritrichomonas foetus</name>
    <dbReference type="NCBI Taxonomy" id="1144522"/>
    <lineage>
        <taxon>Eukaryota</taxon>
        <taxon>Metamonada</taxon>
        <taxon>Parabasalia</taxon>
        <taxon>Tritrichomonadida</taxon>
        <taxon>Tritrichomonadidae</taxon>
        <taxon>Tritrichomonas</taxon>
    </lineage>
</organism>
<dbReference type="InterPro" id="IPR004000">
    <property type="entry name" value="Actin"/>
</dbReference>